<dbReference type="Gene3D" id="2.40.160.50">
    <property type="entry name" value="membrane protein fhac: a member of the omp85/tpsb transporter family"/>
    <property type="match status" value="1"/>
</dbReference>
<protein>
    <recommendedName>
        <fullName evidence="4">Bacterial surface antigen (D15) domain-containing protein</fullName>
    </recommendedName>
</protein>
<dbReference type="RefSeq" id="WP_345256205.1">
    <property type="nucleotide sequence ID" value="NZ_BAABGY010000007.1"/>
</dbReference>
<dbReference type="EMBL" id="BAABGY010000007">
    <property type="protein sequence ID" value="GAA4333202.1"/>
    <property type="molecule type" value="Genomic_DNA"/>
</dbReference>
<accession>A0ABP8H2C1</accession>
<evidence type="ECO:0008006" key="4">
    <source>
        <dbReference type="Google" id="ProtNLM"/>
    </source>
</evidence>
<keyword evidence="3" id="KW-1185">Reference proteome</keyword>
<dbReference type="Proteomes" id="UP001501725">
    <property type="component" value="Unassembled WGS sequence"/>
</dbReference>
<evidence type="ECO:0000313" key="3">
    <source>
        <dbReference type="Proteomes" id="UP001501725"/>
    </source>
</evidence>
<reference evidence="3" key="1">
    <citation type="journal article" date="2019" name="Int. J. Syst. Evol. Microbiol.">
        <title>The Global Catalogue of Microorganisms (GCM) 10K type strain sequencing project: providing services to taxonomists for standard genome sequencing and annotation.</title>
        <authorList>
            <consortium name="The Broad Institute Genomics Platform"/>
            <consortium name="The Broad Institute Genome Sequencing Center for Infectious Disease"/>
            <person name="Wu L."/>
            <person name="Ma J."/>
        </authorList>
    </citation>
    <scope>NUCLEOTIDE SEQUENCE [LARGE SCALE GENOMIC DNA]</scope>
    <source>
        <strain evidence="3">JCM 17919</strain>
    </source>
</reference>
<evidence type="ECO:0000313" key="2">
    <source>
        <dbReference type="EMBL" id="GAA4333202.1"/>
    </source>
</evidence>
<feature type="chain" id="PRO_5046296774" description="Bacterial surface antigen (D15) domain-containing protein" evidence="1">
    <location>
        <begin position="29"/>
        <end position="411"/>
    </location>
</feature>
<gene>
    <name evidence="2" type="ORF">GCM10023184_26220</name>
</gene>
<organism evidence="2 3">
    <name type="scientific">Flaviaesturariibacter amylovorans</name>
    <dbReference type="NCBI Taxonomy" id="1084520"/>
    <lineage>
        <taxon>Bacteria</taxon>
        <taxon>Pseudomonadati</taxon>
        <taxon>Bacteroidota</taxon>
        <taxon>Chitinophagia</taxon>
        <taxon>Chitinophagales</taxon>
        <taxon>Chitinophagaceae</taxon>
        <taxon>Flaviaestuariibacter</taxon>
    </lineage>
</organism>
<name>A0ABP8H2C1_9BACT</name>
<evidence type="ECO:0000256" key="1">
    <source>
        <dbReference type="SAM" id="SignalP"/>
    </source>
</evidence>
<proteinExistence type="predicted"/>
<comment type="caution">
    <text evidence="2">The sequence shown here is derived from an EMBL/GenBank/DDBJ whole genome shotgun (WGS) entry which is preliminary data.</text>
</comment>
<keyword evidence="1" id="KW-0732">Signal</keyword>
<feature type="signal peptide" evidence="1">
    <location>
        <begin position="1"/>
        <end position="28"/>
    </location>
</feature>
<sequence length="411" mass="45749">MNQLPALLFRTVLGALSLLLYFAAPAAAQHGSSEPDTTQPDTGIPQKDIFDVIYAVLKKERKDGGHKESQFSVIPGLSWAPQTGWSASLATVMAFRSPSAPRGQKTSNILAGISYTQYNQIILPVHVIHWTRNNRMNLVLNARYMRFPNKTYGLGPHTKASDVYTINFNYLKLHPTVLFRLRSNLYGGPIYFYDRFTRVTEVDPKPGVVTDFQKYGLQPSVTASGVGVRVLYDSRRSLIKPVNGWFASATVRINPTGLGSTNSWQSVVLEGRHYIPFPRKSRNILALWSYNWLTVGGGRPPYLLLPSNAWDDWHNTGRGYVQGRYRGRNLLFFESEYRMEFSRSGLLGGTVFANAQAYPENPLEGLGRVLPAVGAGIRIKLNKYSGTNIALDYGFGVNGSQAISMNLGEVF</sequence>